<evidence type="ECO:0000313" key="3">
    <source>
        <dbReference type="Proteomes" id="UP000466187"/>
    </source>
</evidence>
<dbReference type="AlphaFoldDB" id="A0A7I7WJ96"/>
<dbReference type="RefSeq" id="WP_163684268.1">
    <property type="nucleotide sequence ID" value="NZ_AP022608.1"/>
</dbReference>
<reference evidence="1 3" key="1">
    <citation type="journal article" date="2019" name="Emerg. Microbes Infect.">
        <title>Comprehensive subspecies identification of 175 nontuberculous mycobacteria species based on 7547 genomic profiles.</title>
        <authorList>
            <person name="Matsumoto Y."/>
            <person name="Kinjo T."/>
            <person name="Motooka D."/>
            <person name="Nabeya D."/>
            <person name="Jung N."/>
            <person name="Uechi K."/>
            <person name="Horii T."/>
            <person name="Iida T."/>
            <person name="Fujita J."/>
            <person name="Nakamura S."/>
        </authorList>
    </citation>
    <scope>NUCLEOTIDE SEQUENCE [LARGE SCALE GENOMIC DNA]</scope>
    <source>
        <strain evidence="1 3">JCM 12688</strain>
    </source>
</reference>
<evidence type="ECO:0000313" key="1">
    <source>
        <dbReference type="EMBL" id="BBZ15918.1"/>
    </source>
</evidence>
<evidence type="ECO:0000313" key="2">
    <source>
        <dbReference type="EMBL" id="MDG5482567.1"/>
    </source>
</evidence>
<keyword evidence="4" id="KW-1185">Reference proteome</keyword>
<evidence type="ECO:0008006" key="5">
    <source>
        <dbReference type="Google" id="ProtNLM"/>
    </source>
</evidence>
<reference evidence="2" key="3">
    <citation type="journal article" date="2023" name="Environ. Microbiol.">
        <title>The 2-methylpropene degradation pathway in Mycobacteriaceae family strains.</title>
        <authorList>
            <person name="Helbich S."/>
            <person name="Barrantes I."/>
            <person name="Dos Anjos Borges L.G."/>
            <person name="Pieper D.H."/>
            <person name="Vainshtein Y."/>
            <person name="Sohn K."/>
            <person name="Engesser K.H."/>
        </authorList>
    </citation>
    <scope>NUCLEOTIDE SEQUENCE</scope>
    <source>
        <strain evidence="2">IBE100</strain>
    </source>
</reference>
<dbReference type="Proteomes" id="UP001154266">
    <property type="component" value="Unassembled WGS sequence"/>
</dbReference>
<reference evidence="1" key="2">
    <citation type="submission" date="2020-02" db="EMBL/GenBank/DDBJ databases">
        <authorList>
            <person name="Matsumoto Y."/>
            <person name="Motooka D."/>
            <person name="Nakamura S."/>
        </authorList>
    </citation>
    <scope>NUCLEOTIDE SEQUENCE</scope>
    <source>
        <strain evidence="1">JCM 12688</strain>
    </source>
</reference>
<name>A0A7I7WJ96_MYCGU</name>
<dbReference type="SUPFAM" id="SSF69118">
    <property type="entry name" value="AhpD-like"/>
    <property type="match status" value="1"/>
</dbReference>
<sequence length="106" mass="11057">MTDISRLHDELVDRVLGSGGTAPLPMRRAAYEATGLDEPLQSLVDKVARHADLVSDGDFDAARAQGLSEDQIFEIVVCAAIGQADREYTGALAALAAATGETGGSR</sequence>
<dbReference type="Gene3D" id="1.20.1290.10">
    <property type="entry name" value="AhpD-like"/>
    <property type="match status" value="1"/>
</dbReference>
<evidence type="ECO:0000313" key="4">
    <source>
        <dbReference type="Proteomes" id="UP001154266"/>
    </source>
</evidence>
<gene>
    <name evidence="1" type="ORF">MGAD_02530</name>
    <name evidence="2" type="ORF">MNO81_07125</name>
</gene>
<protein>
    <recommendedName>
        <fullName evidence="5">Alkylhydroperoxidase</fullName>
    </recommendedName>
</protein>
<accession>A0A7I7WJ96</accession>
<dbReference type="EMBL" id="JAKZMO010000005">
    <property type="protein sequence ID" value="MDG5482567.1"/>
    <property type="molecule type" value="Genomic_DNA"/>
</dbReference>
<organism evidence="1 3">
    <name type="scientific">Mycolicibacterium gadium</name>
    <name type="common">Mycobacterium gadium</name>
    <dbReference type="NCBI Taxonomy" id="1794"/>
    <lineage>
        <taxon>Bacteria</taxon>
        <taxon>Bacillati</taxon>
        <taxon>Actinomycetota</taxon>
        <taxon>Actinomycetes</taxon>
        <taxon>Mycobacteriales</taxon>
        <taxon>Mycobacteriaceae</taxon>
        <taxon>Mycolicibacterium</taxon>
    </lineage>
</organism>
<dbReference type="EMBL" id="AP022608">
    <property type="protein sequence ID" value="BBZ15918.1"/>
    <property type="molecule type" value="Genomic_DNA"/>
</dbReference>
<dbReference type="InterPro" id="IPR029032">
    <property type="entry name" value="AhpD-like"/>
</dbReference>
<dbReference type="KEGG" id="mgad:MGAD_02530"/>
<dbReference type="Proteomes" id="UP000466187">
    <property type="component" value="Chromosome"/>
</dbReference>
<proteinExistence type="predicted"/>